<sequence>MRMLAIASLAVIAATSAHAAPPVGGGGLAAHRAVYDLSLKDASERSGISGMVGRMVYEFNGSACEGYTVSFRFVTEIATADDSRLTDQQTTTFEDIRNGTFRFVTRSYVNQKLDHEVRGSAATSGEGLALDLEQPERVELDIAAARFPTEHMIELIDKANEGERFYESRIYDGSDEGDKAMITTTIIGEKQSADGGDAEAERAGELADDDYWPVSMSYFEESEEGDALPVYSIAFKLYENGVTRDLTMDYGDFVLQGELAQLEMYDPEPCVEQ</sequence>
<dbReference type="RefSeq" id="WP_252915519.1">
    <property type="nucleotide sequence ID" value="NZ_JAAAML010000001.1"/>
</dbReference>
<evidence type="ECO:0000256" key="1">
    <source>
        <dbReference type="SAM" id="SignalP"/>
    </source>
</evidence>
<name>A0ABT1CS18_9HYPH</name>
<evidence type="ECO:0000313" key="2">
    <source>
        <dbReference type="EMBL" id="MCO6408406.1"/>
    </source>
</evidence>
<dbReference type="Pfam" id="PF08904">
    <property type="entry name" value="EipB_like"/>
    <property type="match status" value="1"/>
</dbReference>
<organism evidence="2 3">
    <name type="scientific">Hoeflea alexandrii</name>
    <dbReference type="NCBI Taxonomy" id="288436"/>
    <lineage>
        <taxon>Bacteria</taxon>
        <taxon>Pseudomonadati</taxon>
        <taxon>Pseudomonadota</taxon>
        <taxon>Alphaproteobacteria</taxon>
        <taxon>Hyphomicrobiales</taxon>
        <taxon>Rhizobiaceae</taxon>
        <taxon>Hoeflea</taxon>
    </lineage>
</organism>
<accession>A0ABT1CS18</accession>
<proteinExistence type="predicted"/>
<feature type="chain" id="PRO_5046349300" evidence="1">
    <location>
        <begin position="20"/>
        <end position="273"/>
    </location>
</feature>
<keyword evidence="3" id="KW-1185">Reference proteome</keyword>
<keyword evidence="1" id="KW-0732">Signal</keyword>
<reference evidence="2 3" key="1">
    <citation type="submission" date="2020-01" db="EMBL/GenBank/DDBJ databases">
        <title>Genomes of bacteria type strains.</title>
        <authorList>
            <person name="Chen J."/>
            <person name="Zhu S."/>
            <person name="Yang J."/>
        </authorList>
    </citation>
    <scope>NUCLEOTIDE SEQUENCE [LARGE SCALE GENOMIC DNA]</scope>
    <source>
        <strain evidence="2 3">DSM 16655</strain>
    </source>
</reference>
<evidence type="ECO:0000313" key="3">
    <source>
        <dbReference type="Proteomes" id="UP001320715"/>
    </source>
</evidence>
<dbReference type="Proteomes" id="UP001320715">
    <property type="component" value="Unassembled WGS sequence"/>
</dbReference>
<feature type="signal peptide" evidence="1">
    <location>
        <begin position="1"/>
        <end position="19"/>
    </location>
</feature>
<gene>
    <name evidence="2" type="ORF">GTW23_09500</name>
</gene>
<comment type="caution">
    <text evidence="2">The sequence shown here is derived from an EMBL/GenBank/DDBJ whole genome shotgun (WGS) entry which is preliminary data.</text>
</comment>
<dbReference type="InterPro" id="IPR015000">
    <property type="entry name" value="EipB-like"/>
</dbReference>
<protein>
    <submittedName>
        <fullName evidence="2">DUF1849 family protein</fullName>
    </submittedName>
</protein>
<dbReference type="EMBL" id="JAAAML010000001">
    <property type="protein sequence ID" value="MCO6408406.1"/>
    <property type="molecule type" value="Genomic_DNA"/>
</dbReference>